<evidence type="ECO:0000313" key="2">
    <source>
        <dbReference type="Proteomes" id="UP000285405"/>
    </source>
</evidence>
<proteinExistence type="predicted"/>
<dbReference type="EMBL" id="MCBR01017535">
    <property type="protein sequence ID" value="RKF59436.1"/>
    <property type="molecule type" value="Genomic_DNA"/>
</dbReference>
<comment type="caution">
    <text evidence="1">The sequence shown here is derived from an EMBL/GenBank/DDBJ whole genome shotgun (WGS) entry which is preliminary data.</text>
</comment>
<accession>A0A420HPU0</accession>
<name>A0A420HPU0_9PEZI</name>
<organism evidence="1 2">
    <name type="scientific">Golovinomyces cichoracearum</name>
    <dbReference type="NCBI Taxonomy" id="62708"/>
    <lineage>
        <taxon>Eukaryota</taxon>
        <taxon>Fungi</taxon>
        <taxon>Dikarya</taxon>
        <taxon>Ascomycota</taxon>
        <taxon>Pezizomycotina</taxon>
        <taxon>Leotiomycetes</taxon>
        <taxon>Erysiphales</taxon>
        <taxon>Erysiphaceae</taxon>
        <taxon>Golovinomyces</taxon>
    </lineage>
</organism>
<evidence type="ECO:0000313" key="1">
    <source>
        <dbReference type="EMBL" id="RKF59436.1"/>
    </source>
</evidence>
<sequence length="124" mass="13618">LQVLPVVQAEVRLRLGSKLKILTLNDALFTPGYMSNLVSLNCLNKVGINHDTSNPLSLFRYFNNERFAWADFSMSKSEHWVLEKISLPKNSAYGAKSSSSRKALAAYGAKSSSPRKALAASPSK</sequence>
<feature type="non-terminal residue" evidence="1">
    <location>
        <position position="1"/>
    </location>
</feature>
<dbReference type="Proteomes" id="UP000285405">
    <property type="component" value="Unassembled WGS sequence"/>
</dbReference>
<reference evidence="1 2" key="1">
    <citation type="journal article" date="2018" name="BMC Genomics">
        <title>Comparative genome analyses reveal sequence features reflecting distinct modes of host-adaptation between dicot and monocot powdery mildew.</title>
        <authorList>
            <person name="Wu Y."/>
            <person name="Ma X."/>
            <person name="Pan Z."/>
            <person name="Kale S.D."/>
            <person name="Song Y."/>
            <person name="King H."/>
            <person name="Zhang Q."/>
            <person name="Presley C."/>
            <person name="Deng X."/>
            <person name="Wei C.I."/>
            <person name="Xiao S."/>
        </authorList>
    </citation>
    <scope>NUCLEOTIDE SEQUENCE [LARGE SCALE GENOMIC DNA]</scope>
    <source>
        <strain evidence="1">UCSC1</strain>
    </source>
</reference>
<gene>
    <name evidence="1" type="ORF">GcC1_175048</name>
</gene>
<protein>
    <submittedName>
        <fullName evidence="1">Uncharacterized protein</fullName>
    </submittedName>
</protein>
<dbReference type="AlphaFoldDB" id="A0A420HPU0"/>